<dbReference type="InterPro" id="IPR043504">
    <property type="entry name" value="Peptidase_S1_PA_chymotrypsin"/>
</dbReference>
<dbReference type="PROSITE" id="PS50240">
    <property type="entry name" value="TRYPSIN_DOM"/>
    <property type="match status" value="1"/>
</dbReference>
<evidence type="ECO:0000313" key="9">
    <source>
        <dbReference type="RefSeq" id="XP_034238302.1"/>
    </source>
</evidence>
<evidence type="ECO:0000256" key="4">
    <source>
        <dbReference type="ARBA" id="ARBA00022825"/>
    </source>
</evidence>
<keyword evidence="8" id="KW-1185">Reference proteome</keyword>
<reference evidence="9" key="1">
    <citation type="submission" date="2025-08" db="UniProtKB">
        <authorList>
            <consortium name="RefSeq"/>
        </authorList>
    </citation>
    <scope>IDENTIFICATION</scope>
    <source>
        <tissue evidence="9">Total insect</tissue>
    </source>
</reference>
<dbReference type="GO" id="GO:0006508">
    <property type="term" value="P:proteolysis"/>
    <property type="evidence" value="ECO:0007669"/>
    <property type="project" value="UniProtKB-KW"/>
</dbReference>
<dbReference type="PRINTS" id="PR00722">
    <property type="entry name" value="CHYMOTRYPSIN"/>
</dbReference>
<keyword evidence="4" id="KW-0720">Serine protease</keyword>
<evidence type="ECO:0000256" key="5">
    <source>
        <dbReference type="ARBA" id="ARBA00023157"/>
    </source>
</evidence>
<feature type="signal peptide" evidence="6">
    <location>
        <begin position="1"/>
        <end position="18"/>
    </location>
</feature>
<dbReference type="InterPro" id="IPR001254">
    <property type="entry name" value="Trypsin_dom"/>
</dbReference>
<evidence type="ECO:0000256" key="2">
    <source>
        <dbReference type="ARBA" id="ARBA00022670"/>
    </source>
</evidence>
<dbReference type="PANTHER" id="PTHR24276">
    <property type="entry name" value="POLYSERASE-RELATED"/>
    <property type="match status" value="1"/>
</dbReference>
<dbReference type="InterPro" id="IPR009003">
    <property type="entry name" value="Peptidase_S1_PA"/>
</dbReference>
<dbReference type="KEGG" id="tpal:117643488"/>
<dbReference type="Gene3D" id="2.40.10.10">
    <property type="entry name" value="Trypsin-like serine proteases"/>
    <property type="match status" value="1"/>
</dbReference>
<feature type="chain" id="PRO_5028085880" evidence="6">
    <location>
        <begin position="19"/>
        <end position="267"/>
    </location>
</feature>
<evidence type="ECO:0000256" key="3">
    <source>
        <dbReference type="ARBA" id="ARBA00022801"/>
    </source>
</evidence>
<evidence type="ECO:0000256" key="6">
    <source>
        <dbReference type="SAM" id="SignalP"/>
    </source>
</evidence>
<dbReference type="InterPro" id="IPR050430">
    <property type="entry name" value="Peptidase_S1"/>
</dbReference>
<dbReference type="RefSeq" id="XP_034238302.1">
    <property type="nucleotide sequence ID" value="XM_034382411.1"/>
</dbReference>
<dbReference type="AlphaFoldDB" id="A0A6P8YVY5"/>
<gene>
    <name evidence="9" type="primary">LOC117643488</name>
</gene>
<evidence type="ECO:0000313" key="8">
    <source>
        <dbReference type="Proteomes" id="UP000515158"/>
    </source>
</evidence>
<name>A0A6P8YVY5_THRPL</name>
<dbReference type="InterPro" id="IPR018114">
    <property type="entry name" value="TRYPSIN_HIS"/>
</dbReference>
<dbReference type="GeneID" id="117643488"/>
<keyword evidence="2" id="KW-0645">Protease</keyword>
<keyword evidence="3" id="KW-0378">Hydrolase</keyword>
<dbReference type="PROSITE" id="PS00134">
    <property type="entry name" value="TRYPSIN_HIS"/>
    <property type="match status" value="1"/>
</dbReference>
<accession>A0A6P8YVY5</accession>
<organism evidence="9">
    <name type="scientific">Thrips palmi</name>
    <name type="common">Melon thrips</name>
    <dbReference type="NCBI Taxonomy" id="161013"/>
    <lineage>
        <taxon>Eukaryota</taxon>
        <taxon>Metazoa</taxon>
        <taxon>Ecdysozoa</taxon>
        <taxon>Arthropoda</taxon>
        <taxon>Hexapoda</taxon>
        <taxon>Insecta</taxon>
        <taxon>Pterygota</taxon>
        <taxon>Neoptera</taxon>
        <taxon>Paraneoptera</taxon>
        <taxon>Thysanoptera</taxon>
        <taxon>Terebrantia</taxon>
        <taxon>Thripoidea</taxon>
        <taxon>Thripidae</taxon>
        <taxon>Thrips</taxon>
    </lineage>
</organism>
<evidence type="ECO:0000259" key="7">
    <source>
        <dbReference type="PROSITE" id="PS50240"/>
    </source>
</evidence>
<dbReference type="Pfam" id="PF00089">
    <property type="entry name" value="Trypsin"/>
    <property type="match status" value="1"/>
</dbReference>
<sequence length="267" mass="28544">MLHLLLAVFVLGAASASAAVSNPFLDSKIIGGTTTHVDDARFMVQVITVGTTDVATCGGTLISTTHVLTAGHCVPSPKDVGKLRIFVGTSDYLGQGKNGRMVKAKALRPHPKFTIIRNKDDEYGYFDVAVIRLQEAVLPSAKTSTIAITPARAEPKDGANIEVAGWGIYRRQEISRKLRRATFKVISRAQCKMDFGNAFNAQEFCITSGPKSAFCSGDSGGPAFIGNVQYGVVSWGSCGKEKPSASVLADLADPQINSFVRNMMRTL</sequence>
<dbReference type="Proteomes" id="UP000515158">
    <property type="component" value="Unplaced"/>
</dbReference>
<proteinExistence type="inferred from homology"/>
<dbReference type="SMART" id="SM00020">
    <property type="entry name" value="Tryp_SPc"/>
    <property type="match status" value="1"/>
</dbReference>
<dbReference type="CDD" id="cd00190">
    <property type="entry name" value="Tryp_SPc"/>
    <property type="match status" value="1"/>
</dbReference>
<dbReference type="GO" id="GO:0004252">
    <property type="term" value="F:serine-type endopeptidase activity"/>
    <property type="evidence" value="ECO:0007669"/>
    <property type="project" value="InterPro"/>
</dbReference>
<dbReference type="SUPFAM" id="SSF50494">
    <property type="entry name" value="Trypsin-like serine proteases"/>
    <property type="match status" value="1"/>
</dbReference>
<feature type="domain" description="Peptidase S1" evidence="7">
    <location>
        <begin position="29"/>
        <end position="265"/>
    </location>
</feature>
<comment type="similarity">
    <text evidence="1">Belongs to the peptidase S1 family.</text>
</comment>
<protein>
    <submittedName>
        <fullName evidence="9">Trypsin iota-like</fullName>
    </submittedName>
</protein>
<evidence type="ECO:0000256" key="1">
    <source>
        <dbReference type="ARBA" id="ARBA00007664"/>
    </source>
</evidence>
<keyword evidence="5" id="KW-1015">Disulfide bond</keyword>
<keyword evidence="6" id="KW-0732">Signal</keyword>
<dbReference type="PANTHER" id="PTHR24276:SF98">
    <property type="entry name" value="FI18310P1-RELATED"/>
    <property type="match status" value="1"/>
</dbReference>
<dbReference type="InParanoid" id="A0A6P8YVY5"/>
<dbReference type="OrthoDB" id="10059102at2759"/>
<dbReference type="InterPro" id="IPR001314">
    <property type="entry name" value="Peptidase_S1A"/>
</dbReference>